<dbReference type="EMBL" id="SMLH01000004">
    <property type="protein sequence ID" value="TDE29158.1"/>
    <property type="molecule type" value="Genomic_DNA"/>
</dbReference>
<dbReference type="Gene3D" id="3.40.50.2000">
    <property type="entry name" value="Glycogen Phosphorylase B"/>
    <property type="match status" value="2"/>
</dbReference>
<dbReference type="Pfam" id="PF00534">
    <property type="entry name" value="Glycos_transf_1"/>
    <property type="match status" value="1"/>
</dbReference>
<accession>A0ABY2DQV9</accession>
<dbReference type="PANTHER" id="PTHR12526:SF629">
    <property type="entry name" value="TEICHURONIC ACID BIOSYNTHESIS GLYCOSYLTRANSFERASE TUAH-RELATED"/>
    <property type="match status" value="1"/>
</dbReference>
<name>A0ABY2DQV9_9FLAO</name>
<evidence type="ECO:0000256" key="2">
    <source>
        <dbReference type="ARBA" id="ARBA00022679"/>
    </source>
</evidence>
<gene>
    <name evidence="4" type="ORF">E0I61_08300</name>
</gene>
<organism evidence="4 5">
    <name type="scientific">Flavobacterium ranwuense</name>
    <dbReference type="NCBI Taxonomy" id="2541725"/>
    <lineage>
        <taxon>Bacteria</taxon>
        <taxon>Pseudomonadati</taxon>
        <taxon>Bacteroidota</taxon>
        <taxon>Flavobacteriia</taxon>
        <taxon>Flavobacteriales</taxon>
        <taxon>Flavobacteriaceae</taxon>
        <taxon>Flavobacterium</taxon>
    </lineage>
</organism>
<proteinExistence type="predicted"/>
<dbReference type="Proteomes" id="UP000294685">
    <property type="component" value="Unassembled WGS sequence"/>
</dbReference>
<evidence type="ECO:0000259" key="3">
    <source>
        <dbReference type="Pfam" id="PF00534"/>
    </source>
</evidence>
<evidence type="ECO:0000313" key="5">
    <source>
        <dbReference type="Proteomes" id="UP000294685"/>
    </source>
</evidence>
<evidence type="ECO:0000313" key="4">
    <source>
        <dbReference type="EMBL" id="TDE29158.1"/>
    </source>
</evidence>
<feature type="domain" description="Glycosyl transferase family 1" evidence="3">
    <location>
        <begin position="208"/>
        <end position="355"/>
    </location>
</feature>
<dbReference type="CDD" id="cd03801">
    <property type="entry name" value="GT4_PimA-like"/>
    <property type="match status" value="1"/>
</dbReference>
<keyword evidence="5" id="KW-1185">Reference proteome</keyword>
<sequence length="388" mass="44595">MDLIFVTEARFYKTHEGNYYADDMSYNNLLWNRYLKEFDKVYVIARVFNSTSAFDESFYVDNVHFLPLPAFEDIISYGKNFFSIKKYLNSYIKKDSTIIIRGGGALGYTASRICKKQNLPYGVEVIGDPYEVFAPGVIRHPLRIVLRYLFTYIQEKVVKEAVAVIYVTKYALQKRYPASEKAFTTYASDVFLDSSNLVLEPKKLQSFKEINLISIGSLDQMYKSPDILIKAIKMLVSKGIDVKLTWLGKGKYQQDMERLVQILEIEDKVKFAGSVSSTEVTKYLDNSDVFLLVSRTEGLPRAMVEAMSRGLPCIGTKVGGIPELLQKEFLVDPESPEQICDKVQFLLKNREVANIQSKINLENSKEYSFEGLDSKRANFYRFLKNYHN</sequence>
<reference evidence="4 5" key="1">
    <citation type="submission" date="2019-03" db="EMBL/GenBank/DDBJ databases">
        <title>Novel species of Flavobacterium.</title>
        <authorList>
            <person name="Liu Q."/>
            <person name="Xin Y.-H."/>
        </authorList>
    </citation>
    <scope>NUCLEOTIDE SEQUENCE [LARGE SCALE GENOMIC DNA]</scope>
    <source>
        <strain evidence="4 5">LB2P22</strain>
    </source>
</reference>
<dbReference type="SUPFAM" id="SSF53756">
    <property type="entry name" value="UDP-Glycosyltransferase/glycogen phosphorylase"/>
    <property type="match status" value="1"/>
</dbReference>
<dbReference type="InterPro" id="IPR001296">
    <property type="entry name" value="Glyco_trans_1"/>
</dbReference>
<evidence type="ECO:0000256" key="1">
    <source>
        <dbReference type="ARBA" id="ARBA00022676"/>
    </source>
</evidence>
<keyword evidence="2" id="KW-0808">Transferase</keyword>
<keyword evidence="1" id="KW-0328">Glycosyltransferase</keyword>
<dbReference type="RefSeq" id="WP_132070658.1">
    <property type="nucleotide sequence ID" value="NZ_SMLH01000004.1"/>
</dbReference>
<dbReference type="PANTHER" id="PTHR12526">
    <property type="entry name" value="GLYCOSYLTRANSFERASE"/>
    <property type="match status" value="1"/>
</dbReference>
<protein>
    <submittedName>
        <fullName evidence="4">Glycosyltransferase</fullName>
    </submittedName>
</protein>
<comment type="caution">
    <text evidence="4">The sequence shown here is derived from an EMBL/GenBank/DDBJ whole genome shotgun (WGS) entry which is preliminary data.</text>
</comment>